<dbReference type="Proteomes" id="UP000281112">
    <property type="component" value="Unassembled WGS sequence"/>
</dbReference>
<dbReference type="GO" id="GO:0006935">
    <property type="term" value="P:chemotaxis"/>
    <property type="evidence" value="ECO:0007669"/>
    <property type="project" value="UniProtKB-ARBA"/>
</dbReference>
<dbReference type="InterPro" id="IPR004089">
    <property type="entry name" value="MCPsignal_dom"/>
</dbReference>
<feature type="transmembrane region" description="Helical" evidence="8">
    <location>
        <begin position="6"/>
        <end position="23"/>
    </location>
</feature>
<dbReference type="InterPro" id="IPR003660">
    <property type="entry name" value="HAMP_dom"/>
</dbReference>
<proteinExistence type="inferred from homology"/>
<gene>
    <name evidence="11" type="ORF">EES38_16020</name>
</gene>
<dbReference type="SMART" id="SM00304">
    <property type="entry name" value="HAMP"/>
    <property type="match status" value="1"/>
</dbReference>
<dbReference type="Gene3D" id="6.10.340.10">
    <property type="match status" value="1"/>
</dbReference>
<evidence type="ECO:0000256" key="6">
    <source>
        <dbReference type="ARBA" id="ARBA00029447"/>
    </source>
</evidence>
<dbReference type="OrthoDB" id="2489132at2"/>
<evidence type="ECO:0000259" key="9">
    <source>
        <dbReference type="PROSITE" id="PS50111"/>
    </source>
</evidence>
<comment type="caution">
    <text evidence="11">The sequence shown here is derived from an EMBL/GenBank/DDBJ whole genome shotgun (WGS) entry which is preliminary data.</text>
</comment>
<evidence type="ECO:0000256" key="2">
    <source>
        <dbReference type="ARBA" id="ARBA00022692"/>
    </source>
</evidence>
<name>A0A3N9TDF7_9VIBR</name>
<evidence type="ECO:0000256" key="8">
    <source>
        <dbReference type="SAM" id="Phobius"/>
    </source>
</evidence>
<dbReference type="PANTHER" id="PTHR32089:SF119">
    <property type="entry name" value="METHYL-ACCEPTING CHEMOTAXIS PROTEIN CTPL"/>
    <property type="match status" value="1"/>
</dbReference>
<evidence type="ECO:0000256" key="7">
    <source>
        <dbReference type="PROSITE-ProRule" id="PRU00284"/>
    </source>
</evidence>
<dbReference type="EMBL" id="RJVQ01000007">
    <property type="protein sequence ID" value="RQW62221.1"/>
    <property type="molecule type" value="Genomic_DNA"/>
</dbReference>
<dbReference type="CDD" id="cd06225">
    <property type="entry name" value="HAMP"/>
    <property type="match status" value="1"/>
</dbReference>
<evidence type="ECO:0000313" key="12">
    <source>
        <dbReference type="Proteomes" id="UP000281112"/>
    </source>
</evidence>
<sequence length="666" mass="73815">MLFPILLLAVIGISIFAFMYVITNMEAKAMKKQGEIYFEAVAVILNADRDIYQARLALEEAHSGQITYSEAQATFDENAKQVYDRFSKYLALLKDEPTINKQFNDFYPLYEQWIARTKSVSSNIERNQQLIKQLDVLDVNFKKLRHMLDMAGESLRDHVHKSGNINQETLERYAEAVAEVLNADRDIYQARLVQQQIINGIGSYKDNVKLFEENALQAMTRFKSYTSLLKNEPNFTEPYKEFDTLFSDWFKDSGVFLESSSVADKTLEKDLFAQSDTFFSQIRDILDKAGEAVGQRAKESEQETLQEIESLQTIATIIIVIGFIIAFVIGFYIPVKITANVKNIARRIREISEGDGDLKARINSESKDELGDLAQEFDSFVERLQGIISIIQEKKTALGQTTSRLSEVSNSVNSLSDGLVGSSDSIVSAATEMNVANQQMAEVAQGTAHEATESSQAAQKGMGAVSNSKTAISELVNNIEAALSRASELEKSSGAIASVLEVIRGIAEQTNLLALNAAIEAARAGEHGRGFAVVADEVRQLATQTSESTNKIEGMISQLNGSVTDAFKAIENSRKSAGNTVESFDEVIHIFDLLSQSFYTVKDLSEQTANATQEQASVANDINENLIAMKDQTDGVGHASKEIRSQFNQLNQLYKELSAQVDRFKV</sequence>
<dbReference type="Gene3D" id="1.10.287.950">
    <property type="entry name" value="Methyl-accepting chemotaxis protein"/>
    <property type="match status" value="1"/>
</dbReference>
<reference evidence="11 12" key="1">
    <citation type="submission" date="2018-11" db="EMBL/GenBank/DDBJ databases">
        <title>Vibrio LJC006 sp. nov., isolated from seawater during the bloom of the enteromorpha.</title>
        <authorList>
            <person name="Liang J."/>
        </authorList>
    </citation>
    <scope>NUCLEOTIDE SEQUENCE [LARGE SCALE GENOMIC DNA]</scope>
    <source>
        <strain evidence="11 12">LJC006</strain>
    </source>
</reference>
<organism evidence="11 12">
    <name type="scientific">Vibrio viridaestus</name>
    <dbReference type="NCBI Taxonomy" id="2487322"/>
    <lineage>
        <taxon>Bacteria</taxon>
        <taxon>Pseudomonadati</taxon>
        <taxon>Pseudomonadota</taxon>
        <taxon>Gammaproteobacteria</taxon>
        <taxon>Vibrionales</taxon>
        <taxon>Vibrionaceae</taxon>
        <taxon>Vibrio</taxon>
    </lineage>
</organism>
<dbReference type="PROSITE" id="PS50111">
    <property type="entry name" value="CHEMOTAXIS_TRANSDUC_2"/>
    <property type="match status" value="1"/>
</dbReference>
<accession>A0A3N9TDF7</accession>
<keyword evidence="5 7" id="KW-0807">Transducer</keyword>
<dbReference type="GO" id="GO:0007165">
    <property type="term" value="P:signal transduction"/>
    <property type="evidence" value="ECO:0007669"/>
    <property type="project" value="UniProtKB-KW"/>
</dbReference>
<feature type="domain" description="Methyl-accepting transducer" evidence="9">
    <location>
        <begin position="394"/>
        <end position="630"/>
    </location>
</feature>
<feature type="transmembrane region" description="Helical" evidence="8">
    <location>
        <begin position="314"/>
        <end position="333"/>
    </location>
</feature>
<dbReference type="SMART" id="SM00283">
    <property type="entry name" value="MA"/>
    <property type="match status" value="1"/>
</dbReference>
<keyword evidence="3 8" id="KW-1133">Transmembrane helix</keyword>
<dbReference type="AlphaFoldDB" id="A0A3N9TDF7"/>
<dbReference type="Pfam" id="PF00672">
    <property type="entry name" value="HAMP"/>
    <property type="match status" value="1"/>
</dbReference>
<dbReference type="PROSITE" id="PS50885">
    <property type="entry name" value="HAMP"/>
    <property type="match status" value="1"/>
</dbReference>
<dbReference type="FunFam" id="1.10.287.950:FF:000001">
    <property type="entry name" value="Methyl-accepting chemotaxis sensory transducer"/>
    <property type="match status" value="1"/>
</dbReference>
<keyword evidence="12" id="KW-1185">Reference proteome</keyword>
<comment type="subcellular location">
    <subcellularLocation>
        <location evidence="1">Membrane</location>
        <topology evidence="1">Multi-pass membrane protein</topology>
    </subcellularLocation>
</comment>
<evidence type="ECO:0000256" key="5">
    <source>
        <dbReference type="ARBA" id="ARBA00023224"/>
    </source>
</evidence>
<evidence type="ECO:0000256" key="3">
    <source>
        <dbReference type="ARBA" id="ARBA00022989"/>
    </source>
</evidence>
<evidence type="ECO:0000256" key="1">
    <source>
        <dbReference type="ARBA" id="ARBA00004141"/>
    </source>
</evidence>
<evidence type="ECO:0000259" key="10">
    <source>
        <dbReference type="PROSITE" id="PS50885"/>
    </source>
</evidence>
<dbReference type="PANTHER" id="PTHR32089">
    <property type="entry name" value="METHYL-ACCEPTING CHEMOTAXIS PROTEIN MCPB"/>
    <property type="match status" value="1"/>
</dbReference>
<keyword evidence="2 8" id="KW-0812">Transmembrane</keyword>
<evidence type="ECO:0000313" key="11">
    <source>
        <dbReference type="EMBL" id="RQW62221.1"/>
    </source>
</evidence>
<evidence type="ECO:0000256" key="4">
    <source>
        <dbReference type="ARBA" id="ARBA00023136"/>
    </source>
</evidence>
<comment type="similarity">
    <text evidence="6">Belongs to the methyl-accepting chemotaxis (MCP) protein family.</text>
</comment>
<dbReference type="GO" id="GO:0016020">
    <property type="term" value="C:membrane"/>
    <property type="evidence" value="ECO:0007669"/>
    <property type="project" value="UniProtKB-SubCell"/>
</dbReference>
<dbReference type="SUPFAM" id="SSF58104">
    <property type="entry name" value="Methyl-accepting chemotaxis protein (MCP) signaling domain"/>
    <property type="match status" value="1"/>
</dbReference>
<protein>
    <submittedName>
        <fullName evidence="11">Methyl-accepting chemotaxis protein</fullName>
    </submittedName>
</protein>
<keyword evidence="4 8" id="KW-0472">Membrane</keyword>
<feature type="domain" description="HAMP" evidence="10">
    <location>
        <begin position="335"/>
        <end position="389"/>
    </location>
</feature>
<dbReference type="Pfam" id="PF00015">
    <property type="entry name" value="MCPsignal"/>
    <property type="match status" value="1"/>
</dbReference>